<accession>A0A816ARB1</accession>
<sequence>MNVYDNLKLISKRQPNSFVKRSSYFVGKVYIFAFVAASMDRIHARMPFKEFSQKKRPLDFVLGKCPSDTALPSSPSDSQISSAAVTHSSSCISLEPPKQGGRHRDFIWLYVNDIGSTKTSGHRKAQ</sequence>
<name>A0A816ARB1_9BILA</name>
<dbReference type="EMBL" id="CAJNOW010011653">
    <property type="protein sequence ID" value="CAF1600348.1"/>
    <property type="molecule type" value="Genomic_DNA"/>
</dbReference>
<dbReference type="Proteomes" id="UP000663834">
    <property type="component" value="Unassembled WGS sequence"/>
</dbReference>
<evidence type="ECO:0000313" key="1">
    <source>
        <dbReference type="EMBL" id="CAF1600348.1"/>
    </source>
</evidence>
<proteinExistence type="predicted"/>
<organism evidence="1 2">
    <name type="scientific">Rotaria magnacalcarata</name>
    <dbReference type="NCBI Taxonomy" id="392030"/>
    <lineage>
        <taxon>Eukaryota</taxon>
        <taxon>Metazoa</taxon>
        <taxon>Spiralia</taxon>
        <taxon>Gnathifera</taxon>
        <taxon>Rotifera</taxon>
        <taxon>Eurotatoria</taxon>
        <taxon>Bdelloidea</taxon>
        <taxon>Philodinida</taxon>
        <taxon>Philodinidae</taxon>
        <taxon>Rotaria</taxon>
    </lineage>
</organism>
<reference evidence="1" key="1">
    <citation type="submission" date="2021-02" db="EMBL/GenBank/DDBJ databases">
        <authorList>
            <person name="Nowell W R."/>
        </authorList>
    </citation>
    <scope>NUCLEOTIDE SEQUENCE</scope>
</reference>
<dbReference type="OrthoDB" id="10205288at2759"/>
<comment type="caution">
    <text evidence="1">The sequence shown here is derived from an EMBL/GenBank/DDBJ whole genome shotgun (WGS) entry which is preliminary data.</text>
</comment>
<feature type="non-terminal residue" evidence="1">
    <location>
        <position position="1"/>
    </location>
</feature>
<evidence type="ECO:0000313" key="2">
    <source>
        <dbReference type="Proteomes" id="UP000663834"/>
    </source>
</evidence>
<gene>
    <name evidence="1" type="ORF">KQP761_LOCUS22205</name>
</gene>
<protein>
    <submittedName>
        <fullName evidence="1">Uncharacterized protein</fullName>
    </submittedName>
</protein>
<dbReference type="AlphaFoldDB" id="A0A816ARB1"/>